<name>A0A4Y2HNL4_ARAVE</name>
<reference evidence="2 3" key="1">
    <citation type="journal article" date="2019" name="Sci. Rep.">
        <title>Orb-weaving spider Araneus ventricosus genome elucidates the spidroin gene catalogue.</title>
        <authorList>
            <person name="Kono N."/>
            <person name="Nakamura H."/>
            <person name="Ohtoshi R."/>
            <person name="Moran D.A.P."/>
            <person name="Shinohara A."/>
            <person name="Yoshida Y."/>
            <person name="Fujiwara M."/>
            <person name="Mori M."/>
            <person name="Tomita M."/>
            <person name="Arakawa K."/>
        </authorList>
    </citation>
    <scope>NUCLEOTIDE SEQUENCE [LARGE SCALE GENOMIC DNA]</scope>
</reference>
<evidence type="ECO:0000313" key="2">
    <source>
        <dbReference type="EMBL" id="GBM66810.1"/>
    </source>
</evidence>
<keyword evidence="3" id="KW-1185">Reference proteome</keyword>
<proteinExistence type="predicted"/>
<dbReference type="Proteomes" id="UP000499080">
    <property type="component" value="Unassembled WGS sequence"/>
</dbReference>
<feature type="non-terminal residue" evidence="2">
    <location>
        <position position="84"/>
    </location>
</feature>
<comment type="caution">
    <text evidence="2">The sequence shown here is derived from an EMBL/GenBank/DDBJ whole genome shotgun (WGS) entry which is preliminary data.</text>
</comment>
<feature type="region of interest" description="Disordered" evidence="1">
    <location>
        <begin position="1"/>
        <end position="44"/>
    </location>
</feature>
<feature type="compositionally biased region" description="Acidic residues" evidence="1">
    <location>
        <begin position="17"/>
        <end position="33"/>
    </location>
</feature>
<sequence length="84" mass="9500">MMWDSGAAGDYSALNSEDTDSQEETEEREESEGNEFCTDPQEQSANTSSIYKSFHFLEECSFIDFVETNGEFIITAGRDHDIKV</sequence>
<dbReference type="AlphaFoldDB" id="A0A4Y2HNL4"/>
<evidence type="ECO:0000313" key="3">
    <source>
        <dbReference type="Proteomes" id="UP000499080"/>
    </source>
</evidence>
<protein>
    <submittedName>
        <fullName evidence="2">Uncharacterized protein</fullName>
    </submittedName>
</protein>
<gene>
    <name evidence="2" type="ORF">AVEN_153729_1</name>
</gene>
<organism evidence="2 3">
    <name type="scientific">Araneus ventricosus</name>
    <name type="common">Orbweaver spider</name>
    <name type="synonym">Epeira ventricosa</name>
    <dbReference type="NCBI Taxonomy" id="182803"/>
    <lineage>
        <taxon>Eukaryota</taxon>
        <taxon>Metazoa</taxon>
        <taxon>Ecdysozoa</taxon>
        <taxon>Arthropoda</taxon>
        <taxon>Chelicerata</taxon>
        <taxon>Arachnida</taxon>
        <taxon>Araneae</taxon>
        <taxon>Araneomorphae</taxon>
        <taxon>Entelegynae</taxon>
        <taxon>Araneoidea</taxon>
        <taxon>Araneidae</taxon>
        <taxon>Araneus</taxon>
    </lineage>
</organism>
<evidence type="ECO:0000256" key="1">
    <source>
        <dbReference type="SAM" id="MobiDB-lite"/>
    </source>
</evidence>
<accession>A0A4Y2HNL4</accession>
<dbReference type="EMBL" id="BGPR01002046">
    <property type="protein sequence ID" value="GBM66810.1"/>
    <property type="molecule type" value="Genomic_DNA"/>
</dbReference>